<dbReference type="PANTHER" id="PTHR34606">
    <property type="entry name" value="BON DOMAIN-CONTAINING PROTEIN"/>
    <property type="match status" value="1"/>
</dbReference>
<dbReference type="GeneID" id="45697573"/>
<dbReference type="PANTHER" id="PTHR34606:SF15">
    <property type="entry name" value="BON DOMAIN-CONTAINING PROTEIN"/>
    <property type="match status" value="1"/>
</dbReference>
<proteinExistence type="predicted"/>
<dbReference type="RefSeq" id="WP_012735223.1">
    <property type="nucleotide sequence ID" value="NZ_CP021074.1"/>
</dbReference>
<dbReference type="InterPro" id="IPR007055">
    <property type="entry name" value="BON_dom"/>
</dbReference>
<evidence type="ECO:0000259" key="2">
    <source>
        <dbReference type="PROSITE" id="PS50914"/>
    </source>
</evidence>
<reference evidence="4" key="2">
    <citation type="submission" date="2022-06" db="EMBL/GenBank/DDBJ databases">
        <title>Draft genome sequence of Burkholderia glumae strain GR20004 isolated from rice panicle showing bacterial panicle blight.</title>
        <authorList>
            <person name="Choi S.Y."/>
            <person name="Lee Y.H."/>
        </authorList>
    </citation>
    <scope>NUCLEOTIDE SEQUENCE</scope>
    <source>
        <strain evidence="4">GR20004</strain>
    </source>
</reference>
<dbReference type="AlphaFoldDB" id="A0AAP9Y505"/>
<dbReference type="Proteomes" id="UP001056386">
    <property type="component" value="Chromosome 1"/>
</dbReference>
<dbReference type="Pfam" id="PF04972">
    <property type="entry name" value="BON"/>
    <property type="match status" value="1"/>
</dbReference>
<protein>
    <submittedName>
        <fullName evidence="3">BON domain-containing protein</fullName>
    </submittedName>
</protein>
<keyword evidence="1" id="KW-0732">Signal</keyword>
<dbReference type="InterPro" id="IPR014004">
    <property type="entry name" value="Transpt-assoc_nodulatn_dom_bac"/>
</dbReference>
<dbReference type="Gene3D" id="3.30.1340.30">
    <property type="match status" value="1"/>
</dbReference>
<accession>A0AAP9Y505</accession>
<evidence type="ECO:0000256" key="1">
    <source>
        <dbReference type="SAM" id="SignalP"/>
    </source>
</evidence>
<evidence type="ECO:0000313" key="5">
    <source>
        <dbReference type="Proteomes" id="UP000594892"/>
    </source>
</evidence>
<feature type="chain" id="PRO_5042972968" evidence="1">
    <location>
        <begin position="38"/>
        <end position="129"/>
    </location>
</feature>
<organism evidence="3 5">
    <name type="scientific">Burkholderia glumae</name>
    <name type="common">Pseudomonas glumae</name>
    <dbReference type="NCBI Taxonomy" id="337"/>
    <lineage>
        <taxon>Bacteria</taxon>
        <taxon>Pseudomonadati</taxon>
        <taxon>Pseudomonadota</taxon>
        <taxon>Betaproteobacteria</taxon>
        <taxon>Burkholderiales</taxon>
        <taxon>Burkholderiaceae</taxon>
        <taxon>Burkholderia</taxon>
    </lineage>
</organism>
<keyword evidence="6" id="KW-1185">Reference proteome</keyword>
<reference evidence="3 5" key="1">
    <citation type="submission" date="2020-12" db="EMBL/GenBank/DDBJ databases">
        <title>FDA dAtabase for Regulatory Grade micrObial Sequences (FDA-ARGOS): Supporting development and validation of Infectious Disease Dx tests.</title>
        <authorList>
            <person name="Minogue T."/>
            <person name="Wolcott M."/>
            <person name="Wasieloski L."/>
            <person name="Aguilar W."/>
            <person name="Moore D."/>
            <person name="Jaissle J."/>
            <person name="Tallon L."/>
            <person name="Sadzewicz L."/>
            <person name="Zhao X."/>
            <person name="Boylan J."/>
            <person name="Ott S."/>
            <person name="Bowen H."/>
            <person name="Vavikolanu K."/>
            <person name="Mehta A."/>
            <person name="Aluvathingal J."/>
            <person name="Nadendla S."/>
            <person name="Yan Y."/>
            <person name="Sichtig H."/>
        </authorList>
    </citation>
    <scope>NUCLEOTIDE SEQUENCE [LARGE SCALE GENOMIC DNA]</scope>
    <source>
        <strain evidence="3 5">FDAARGOS_949</strain>
    </source>
</reference>
<dbReference type="EMBL" id="CP065601">
    <property type="protein sequence ID" value="QPQ93919.1"/>
    <property type="molecule type" value="Genomic_DNA"/>
</dbReference>
<evidence type="ECO:0000313" key="4">
    <source>
        <dbReference type="EMBL" id="USS47178.1"/>
    </source>
</evidence>
<gene>
    <name evidence="3" type="ORF">I6H06_17200</name>
    <name evidence="4" type="ORF">NFI99_20130</name>
</gene>
<dbReference type="Proteomes" id="UP000594892">
    <property type="component" value="Chromosome 2"/>
</dbReference>
<feature type="signal peptide" evidence="1">
    <location>
        <begin position="1"/>
        <end position="37"/>
    </location>
</feature>
<dbReference type="InterPro" id="IPR051686">
    <property type="entry name" value="Lipoprotein_DolP"/>
</dbReference>
<evidence type="ECO:0000313" key="3">
    <source>
        <dbReference type="EMBL" id="QPQ93919.1"/>
    </source>
</evidence>
<sequence length="129" mass="13354">MKPRIARPFPSTPRRRHPGRRLLAAALTAATAFCAVAAFDANAAGDTLASASHAAGAKLHDMTLITEAKAALVQASGLDSGDVHVSVKDGNVTLTGSVPDESQRPLAIAAVKRVDGVRAVQDQLTIHAR</sequence>
<dbReference type="EMBL" id="CP099587">
    <property type="protein sequence ID" value="USS47178.1"/>
    <property type="molecule type" value="Genomic_DNA"/>
</dbReference>
<dbReference type="PROSITE" id="PS50914">
    <property type="entry name" value="BON"/>
    <property type="match status" value="1"/>
</dbReference>
<dbReference type="SMART" id="SM00749">
    <property type="entry name" value="BON"/>
    <property type="match status" value="1"/>
</dbReference>
<name>A0AAP9Y505_BURGL</name>
<evidence type="ECO:0000313" key="6">
    <source>
        <dbReference type="Proteomes" id="UP001056386"/>
    </source>
</evidence>
<feature type="domain" description="BON" evidence="2">
    <location>
        <begin position="60"/>
        <end position="128"/>
    </location>
</feature>